<evidence type="ECO:0008006" key="4">
    <source>
        <dbReference type="Google" id="ProtNLM"/>
    </source>
</evidence>
<dbReference type="EMBL" id="CP063194">
    <property type="protein sequence ID" value="WCZ39114.1"/>
    <property type="molecule type" value="Genomic_DNA"/>
</dbReference>
<feature type="signal peptide" evidence="1">
    <location>
        <begin position="1"/>
        <end position="20"/>
    </location>
</feature>
<feature type="chain" id="PRO_5045347448" description="Secreted protein" evidence="1">
    <location>
        <begin position="21"/>
        <end position="152"/>
    </location>
</feature>
<name>A0ABY7UK97_9CORY</name>
<protein>
    <recommendedName>
        <fullName evidence="4">Secreted protein</fullName>
    </recommendedName>
</protein>
<gene>
    <name evidence="2" type="ORF">CJEDD_07605</name>
</gene>
<dbReference type="RefSeq" id="WP_042404620.1">
    <property type="nucleotide sequence ID" value="NZ_CBYN010000001.1"/>
</dbReference>
<reference evidence="2 3" key="1">
    <citation type="submission" date="2020-10" db="EMBL/GenBank/DDBJ databases">
        <title>Complete genome sequence of Corynebacterium jeddahense DSM 45997, type strain of Corynebacterium jeddahense.</title>
        <authorList>
            <person name="Busche T."/>
            <person name="Kalinowski J."/>
            <person name="Ruckert C."/>
        </authorList>
    </citation>
    <scope>NUCLEOTIDE SEQUENCE [LARGE SCALE GENOMIC DNA]</scope>
    <source>
        <strain evidence="2 3">DSM 45997</strain>
    </source>
</reference>
<evidence type="ECO:0000313" key="3">
    <source>
        <dbReference type="Proteomes" id="UP001218071"/>
    </source>
</evidence>
<evidence type="ECO:0000256" key="1">
    <source>
        <dbReference type="SAM" id="SignalP"/>
    </source>
</evidence>
<dbReference type="Proteomes" id="UP001218071">
    <property type="component" value="Chromosome"/>
</dbReference>
<sequence length="152" mass="15981">MRPSQPALTLVALATAVATAPGVLPAAGAAERVHELQPGTTVPYDPGYTGSWLSYDVVRPGDKDFFHGGDGAIRVLGRFDADQILCMHYKGGFGGCYVEGKTVTDLGYGPAGRVVTTDPVWAAFAPVIRVLNDLYAKIFAVAWNAGILPASM</sequence>
<keyword evidence="1" id="KW-0732">Signal</keyword>
<evidence type="ECO:0000313" key="2">
    <source>
        <dbReference type="EMBL" id="WCZ39114.1"/>
    </source>
</evidence>
<organism evidence="2 3">
    <name type="scientific">Corynebacterium jeddahense</name>
    <dbReference type="NCBI Taxonomy" id="1414719"/>
    <lineage>
        <taxon>Bacteria</taxon>
        <taxon>Bacillati</taxon>
        <taxon>Actinomycetota</taxon>
        <taxon>Actinomycetes</taxon>
        <taxon>Mycobacteriales</taxon>
        <taxon>Corynebacteriaceae</taxon>
        <taxon>Corynebacterium</taxon>
    </lineage>
</organism>
<keyword evidence="3" id="KW-1185">Reference proteome</keyword>
<accession>A0ABY7UK97</accession>
<proteinExistence type="predicted"/>